<dbReference type="Gene3D" id="1.10.10.10">
    <property type="entry name" value="Winged helix-like DNA-binding domain superfamily/Winged helix DNA-binding domain"/>
    <property type="match status" value="2"/>
</dbReference>
<protein>
    <recommendedName>
        <fullName evidence="3 5">Regulatory protein RecX</fullName>
    </recommendedName>
</protein>
<evidence type="ECO:0000256" key="5">
    <source>
        <dbReference type="HAMAP-Rule" id="MF_01114"/>
    </source>
</evidence>
<evidence type="ECO:0000256" key="1">
    <source>
        <dbReference type="ARBA" id="ARBA00004496"/>
    </source>
</evidence>
<dbReference type="PANTHER" id="PTHR33602">
    <property type="entry name" value="REGULATORY PROTEIN RECX FAMILY PROTEIN"/>
    <property type="match status" value="1"/>
</dbReference>
<dbReference type="InterPro" id="IPR053924">
    <property type="entry name" value="RecX_HTH_2nd"/>
</dbReference>
<evidence type="ECO:0000259" key="7">
    <source>
        <dbReference type="Pfam" id="PF02631"/>
    </source>
</evidence>
<organism evidence="9">
    <name type="scientific">Paraconexibacter sp. AEG42_29</name>
    <dbReference type="NCBI Taxonomy" id="2997339"/>
    <lineage>
        <taxon>Bacteria</taxon>
        <taxon>Bacillati</taxon>
        <taxon>Actinomycetota</taxon>
        <taxon>Thermoleophilia</taxon>
        <taxon>Solirubrobacterales</taxon>
        <taxon>Paraconexibacteraceae</taxon>
        <taxon>Paraconexibacter</taxon>
    </lineage>
</organism>
<dbReference type="InterPro" id="IPR053926">
    <property type="entry name" value="RecX_HTH_1st"/>
</dbReference>
<evidence type="ECO:0000259" key="8">
    <source>
        <dbReference type="Pfam" id="PF21982"/>
    </source>
</evidence>
<dbReference type="Pfam" id="PF21982">
    <property type="entry name" value="RecX_HTH1"/>
    <property type="match status" value="1"/>
</dbReference>
<comment type="subcellular location">
    <subcellularLocation>
        <location evidence="1 5">Cytoplasm</location>
    </subcellularLocation>
</comment>
<reference evidence="9" key="1">
    <citation type="submission" date="2022-12" db="EMBL/GenBank/DDBJ databases">
        <title>Paraconexibacter alkalitolerans sp. nov. and Baekduia alba sp. nov., isolated from soil and emended description of the genera Paraconexibacter (Chun et al., 2020) and Baekduia (An et al., 2020).</title>
        <authorList>
            <person name="Vieira S."/>
            <person name="Huber K.J."/>
            <person name="Geppert A."/>
            <person name="Wolf J."/>
            <person name="Neumann-Schaal M."/>
            <person name="Muesken M."/>
            <person name="Overmann J."/>
        </authorList>
    </citation>
    <scope>NUCLEOTIDE SEQUENCE</scope>
    <source>
        <strain evidence="9">AEG42_29</strain>
    </source>
</reference>
<evidence type="ECO:0000256" key="2">
    <source>
        <dbReference type="ARBA" id="ARBA00009695"/>
    </source>
</evidence>
<accession>A0AAU7AVV0</accession>
<evidence type="ECO:0000256" key="6">
    <source>
        <dbReference type="SAM" id="MobiDB-lite"/>
    </source>
</evidence>
<evidence type="ECO:0000256" key="4">
    <source>
        <dbReference type="ARBA" id="ARBA00022490"/>
    </source>
</evidence>
<dbReference type="PANTHER" id="PTHR33602:SF1">
    <property type="entry name" value="REGULATORY PROTEIN RECX FAMILY PROTEIN"/>
    <property type="match status" value="1"/>
</dbReference>
<feature type="domain" description="RecX second three-helical" evidence="7">
    <location>
        <begin position="84"/>
        <end position="125"/>
    </location>
</feature>
<dbReference type="Pfam" id="PF02631">
    <property type="entry name" value="RecX_HTH2"/>
    <property type="match status" value="1"/>
</dbReference>
<comment type="function">
    <text evidence="5">Modulates RecA activity.</text>
</comment>
<gene>
    <name evidence="5 9" type="primary">recX</name>
    <name evidence="9" type="ORF">DSM112329_02594</name>
</gene>
<dbReference type="RefSeq" id="WP_354702239.1">
    <property type="nucleotide sequence ID" value="NZ_CP114014.1"/>
</dbReference>
<evidence type="ECO:0000313" key="9">
    <source>
        <dbReference type="EMBL" id="XAY05736.1"/>
    </source>
</evidence>
<dbReference type="EMBL" id="CP114014">
    <property type="protein sequence ID" value="XAY05736.1"/>
    <property type="molecule type" value="Genomic_DNA"/>
</dbReference>
<proteinExistence type="inferred from homology"/>
<feature type="domain" description="RecX first three-helical" evidence="8">
    <location>
        <begin position="38"/>
        <end position="77"/>
    </location>
</feature>
<dbReference type="GO" id="GO:0005737">
    <property type="term" value="C:cytoplasm"/>
    <property type="evidence" value="ECO:0007669"/>
    <property type="project" value="UniProtKB-SubCell"/>
</dbReference>
<evidence type="ECO:0000256" key="3">
    <source>
        <dbReference type="ARBA" id="ARBA00018111"/>
    </source>
</evidence>
<dbReference type="GO" id="GO:0006282">
    <property type="term" value="P:regulation of DNA repair"/>
    <property type="evidence" value="ECO:0007669"/>
    <property type="project" value="UniProtKB-UniRule"/>
</dbReference>
<dbReference type="InterPro" id="IPR036388">
    <property type="entry name" value="WH-like_DNA-bd_sf"/>
</dbReference>
<dbReference type="AlphaFoldDB" id="A0AAU7AVV0"/>
<dbReference type="InterPro" id="IPR003783">
    <property type="entry name" value="Regulatory_RecX"/>
</dbReference>
<feature type="region of interest" description="Disordered" evidence="6">
    <location>
        <begin position="1"/>
        <end position="27"/>
    </location>
</feature>
<keyword evidence="4 5" id="KW-0963">Cytoplasm</keyword>
<dbReference type="KEGG" id="parq:DSM112329_02594"/>
<sequence length="183" mass="20490">MWDEQVGSGTQERDGAHAAAFGADRERPVDPEVRLQAALDIGYTLLARRDRTVAEVRAQLESKRTEPATIDAAVAELLELNYLDDGRYAQRFAEDRRTLDSWGPDRIERKLLALGVAPEHIAAALSTRDSADELDAALAILRRRFTRPAEDQKSRDRALGILVRKGYDLELAYDAVRAFERTA</sequence>
<comment type="similarity">
    <text evidence="2 5">Belongs to the RecX family.</text>
</comment>
<dbReference type="HAMAP" id="MF_01114">
    <property type="entry name" value="RecX"/>
    <property type="match status" value="1"/>
</dbReference>
<name>A0AAU7AVV0_9ACTN</name>